<dbReference type="Proteomes" id="UP001501920">
    <property type="component" value="Chromosome 19"/>
</dbReference>
<sequence>MPVRHGIRKEEPHSACSSEDEEQEHCGQDEELTLHSPSDESSSSRTGLRYSSSTRRKKSSDRSCSSPSSKEKDKSSAALRLSSPSATCKKLIQKRPKGHNRSGHFYQWNRTRRVPRLPPIRLHPLDFPRQCIASAQQQHIKQLSSQVRDLQQQLSTASQENRLLRHLHSRHTVALQRVQDMQASLPQMLLQHSGEVRALQELLRSARTRNSTLSHRLRGTEAELLNTCDALRRLQQLSQDQSLEERETLTQRLSTLSTSLQIQNHRIQDLEKYLTLSNASFNRQLSAERRKTAEARELARHLEEEIKRLTQKLKGREKELEIRNIYSLRFLKGRKGGTKESKSVQTFSVSPSPAEAPTRPLQIEYLPEEHSPAEPQNQLRNYWEFYAGECADSFRREEKEEEMENEGEETTGTDTLQTDCRQHSSDHSDCDGHGKSHKDGSDGGTDGPKLEINTEQEEVTATPSQSSPSPSEQLGSADQSIQRSVVTPSPSTNKSPKKIRRHYVFKETTLNLHCGKPAYEHRHHKAKSSYALLDTGAYEPSFTPPAPNNTSLEKELFEVHVVEEKPDVNGDIGPKSSEQN</sequence>
<dbReference type="STRING" id="42514.ENSPNAP00000034301"/>
<evidence type="ECO:0000313" key="8">
    <source>
        <dbReference type="Ensembl" id="ENSPNAP00000034301.1"/>
    </source>
</evidence>
<organism evidence="8 9">
    <name type="scientific">Pygocentrus nattereri</name>
    <name type="common">Red-bellied piranha</name>
    <dbReference type="NCBI Taxonomy" id="42514"/>
    <lineage>
        <taxon>Eukaryota</taxon>
        <taxon>Metazoa</taxon>
        <taxon>Chordata</taxon>
        <taxon>Craniata</taxon>
        <taxon>Vertebrata</taxon>
        <taxon>Euteleostomi</taxon>
        <taxon>Actinopterygii</taxon>
        <taxon>Neopterygii</taxon>
        <taxon>Teleostei</taxon>
        <taxon>Ostariophysi</taxon>
        <taxon>Characiformes</taxon>
        <taxon>Characoidei</taxon>
        <taxon>Pygocentrus</taxon>
    </lineage>
</organism>
<feature type="compositionally biased region" description="Low complexity" evidence="6">
    <location>
        <begin position="41"/>
        <end position="53"/>
    </location>
</feature>
<dbReference type="InterPro" id="IPR026188">
    <property type="entry name" value="Lebercilin-like"/>
</dbReference>
<protein>
    <recommendedName>
        <fullName evidence="3">Lebercilin-like protein</fullName>
    </recommendedName>
    <alternativeName>
        <fullName evidence="4">Leber congenital amaurosis 5-like protein</fullName>
    </alternativeName>
</protein>
<feature type="coiled-coil region" evidence="5">
    <location>
        <begin position="133"/>
        <end position="167"/>
    </location>
</feature>
<feature type="compositionally biased region" description="Acidic residues" evidence="6">
    <location>
        <begin position="399"/>
        <end position="411"/>
    </location>
</feature>
<feature type="region of interest" description="Disordered" evidence="6">
    <location>
        <begin position="1"/>
        <end position="87"/>
    </location>
</feature>
<dbReference type="OrthoDB" id="2123794at2759"/>
<dbReference type="RefSeq" id="XP_017537059.1">
    <property type="nucleotide sequence ID" value="XM_017681570.2"/>
</dbReference>
<dbReference type="PANTHER" id="PTHR16650">
    <property type="entry name" value="C21ORF13-RELATED"/>
    <property type="match status" value="1"/>
</dbReference>
<accession>A0A3B4EGF5</accession>
<comment type="similarity">
    <text evidence="1">Belongs to the LCA5 family.</text>
</comment>
<dbReference type="AlphaFoldDB" id="A0A3B4EGF5"/>
<evidence type="ECO:0000256" key="4">
    <source>
        <dbReference type="ARBA" id="ARBA00041402"/>
    </source>
</evidence>
<keyword evidence="9" id="KW-1185">Reference proteome</keyword>
<evidence type="ECO:0000259" key="7">
    <source>
        <dbReference type="Pfam" id="PF15619"/>
    </source>
</evidence>
<reference evidence="8" key="2">
    <citation type="submission" date="2025-08" db="UniProtKB">
        <authorList>
            <consortium name="Ensembl"/>
        </authorList>
    </citation>
    <scope>IDENTIFICATION</scope>
</reference>
<evidence type="ECO:0000256" key="2">
    <source>
        <dbReference type="ARBA" id="ARBA00023054"/>
    </source>
</evidence>
<evidence type="ECO:0000313" key="9">
    <source>
        <dbReference type="Proteomes" id="UP001501920"/>
    </source>
</evidence>
<reference evidence="8" key="3">
    <citation type="submission" date="2025-09" db="UniProtKB">
        <authorList>
            <consortium name="Ensembl"/>
        </authorList>
    </citation>
    <scope>IDENTIFICATION</scope>
</reference>
<keyword evidence="2 5" id="KW-0175">Coiled coil</keyword>
<feature type="compositionally biased region" description="Low complexity" evidence="6">
    <location>
        <begin position="76"/>
        <end position="86"/>
    </location>
</feature>
<feature type="region of interest" description="Disordered" evidence="6">
    <location>
        <begin position="395"/>
        <end position="500"/>
    </location>
</feature>
<feature type="region of interest" description="Disordered" evidence="6">
    <location>
        <begin position="337"/>
        <end position="358"/>
    </location>
</feature>
<dbReference type="Pfam" id="PF15619">
    <property type="entry name" value="Lebercilin"/>
    <property type="match status" value="1"/>
</dbReference>
<dbReference type="InterPro" id="IPR028933">
    <property type="entry name" value="Lebercilin_dom"/>
</dbReference>
<name>A0A3B4EGF5_PYGNA</name>
<evidence type="ECO:0000256" key="6">
    <source>
        <dbReference type="SAM" id="MobiDB-lite"/>
    </source>
</evidence>
<dbReference type="GO" id="GO:0005930">
    <property type="term" value="C:axoneme"/>
    <property type="evidence" value="ECO:0007669"/>
    <property type="project" value="TreeGrafter"/>
</dbReference>
<evidence type="ECO:0000256" key="3">
    <source>
        <dbReference type="ARBA" id="ARBA00041189"/>
    </source>
</evidence>
<dbReference type="RefSeq" id="XP_037386998.1">
    <property type="nucleotide sequence ID" value="XM_037531101.1"/>
</dbReference>
<dbReference type="GO" id="GO:0042073">
    <property type="term" value="P:intraciliary transport"/>
    <property type="evidence" value="ECO:0007669"/>
    <property type="project" value="TreeGrafter"/>
</dbReference>
<feature type="compositionally biased region" description="Polar residues" evidence="6">
    <location>
        <begin position="472"/>
        <end position="494"/>
    </location>
</feature>
<dbReference type="GeneID" id="108410481"/>
<evidence type="ECO:0000256" key="1">
    <source>
        <dbReference type="ARBA" id="ARBA00010229"/>
    </source>
</evidence>
<dbReference type="Ensembl" id="ENSPNAT00000025993.2">
    <property type="protein sequence ID" value="ENSPNAP00000034301.1"/>
    <property type="gene ID" value="ENSPNAG00000023475.2"/>
</dbReference>
<feature type="coiled-coil region" evidence="5">
    <location>
        <begin position="285"/>
        <end position="319"/>
    </location>
</feature>
<reference evidence="8 9" key="1">
    <citation type="submission" date="2020-10" db="EMBL/GenBank/DDBJ databases">
        <title>Pygocentrus nattereri (red-bellied piranha) genome, fPygNat1, primary haplotype.</title>
        <authorList>
            <person name="Myers G."/>
            <person name="Meyer A."/>
            <person name="Karagic N."/>
            <person name="Pippel M."/>
            <person name="Winkler S."/>
            <person name="Tracey A."/>
            <person name="Wood J."/>
            <person name="Formenti G."/>
            <person name="Howe K."/>
            <person name="Fedrigo O."/>
            <person name="Jarvis E.D."/>
        </authorList>
    </citation>
    <scope>NUCLEOTIDE SEQUENCE [LARGE SCALE GENOMIC DNA]</scope>
</reference>
<dbReference type="PANTHER" id="PTHR16650:SF9">
    <property type="entry name" value="LEBERCILIN-LIKE PROTEIN"/>
    <property type="match status" value="1"/>
</dbReference>
<evidence type="ECO:0000256" key="5">
    <source>
        <dbReference type="SAM" id="Coils"/>
    </source>
</evidence>
<dbReference type="GeneTree" id="ENSGT00560000077266"/>
<proteinExistence type="inferred from homology"/>
<feature type="domain" description="Lebercilin" evidence="7">
    <location>
        <begin position="130"/>
        <end position="320"/>
    </location>
</feature>
<dbReference type="RefSeq" id="XP_017537058.1">
    <property type="nucleotide sequence ID" value="XM_017681569.2"/>
</dbReference>
<feature type="compositionally biased region" description="Basic and acidic residues" evidence="6">
    <location>
        <begin position="420"/>
        <end position="441"/>
    </location>
</feature>